<dbReference type="RefSeq" id="WP_066404509.1">
    <property type="nucleotide sequence ID" value="NZ_CP011390.1"/>
</dbReference>
<keyword evidence="2" id="KW-1185">Reference proteome</keyword>
<reference evidence="1 2" key="2">
    <citation type="journal article" date="2016" name="Int. J. Syst. Evol. Microbiol.">
        <title>Flavisolibacter tropicus sp. nov., isolated from tropical soil.</title>
        <authorList>
            <person name="Lee J.J."/>
            <person name="Kang M.S."/>
            <person name="Kim G.S."/>
            <person name="Lee C.S."/>
            <person name="Lim S."/>
            <person name="Lee J."/>
            <person name="Roh S.H."/>
            <person name="Kang H."/>
            <person name="Ha J.M."/>
            <person name="Bae S."/>
            <person name="Jung H.Y."/>
            <person name="Kim M.K."/>
        </authorList>
    </citation>
    <scope>NUCLEOTIDE SEQUENCE [LARGE SCALE GENOMIC DNA]</scope>
    <source>
        <strain evidence="1 2">LCS9</strain>
    </source>
</reference>
<dbReference type="KEGG" id="fla:SY85_11175"/>
<dbReference type="EMBL" id="CP011390">
    <property type="protein sequence ID" value="ANE50981.1"/>
    <property type="molecule type" value="Genomic_DNA"/>
</dbReference>
<protein>
    <submittedName>
        <fullName evidence="1">Uncharacterized protein</fullName>
    </submittedName>
</protein>
<reference evidence="2" key="1">
    <citation type="submission" date="2015-01" db="EMBL/GenBank/DDBJ databases">
        <title>Flavisolibacter sp./LCS9/ whole genome sequencing.</title>
        <authorList>
            <person name="Kim M.K."/>
            <person name="Srinivasan S."/>
            <person name="Lee J.-J."/>
        </authorList>
    </citation>
    <scope>NUCLEOTIDE SEQUENCE [LARGE SCALE GENOMIC DNA]</scope>
    <source>
        <strain evidence="2">LCS9</strain>
    </source>
</reference>
<dbReference type="AlphaFoldDB" id="A0A172TV32"/>
<evidence type="ECO:0000313" key="2">
    <source>
        <dbReference type="Proteomes" id="UP000077177"/>
    </source>
</evidence>
<evidence type="ECO:0000313" key="1">
    <source>
        <dbReference type="EMBL" id="ANE50981.1"/>
    </source>
</evidence>
<accession>A0A172TV32</accession>
<dbReference type="OrthoDB" id="2575320at2"/>
<gene>
    <name evidence="1" type="ORF">SY85_11175</name>
</gene>
<organism evidence="1 2">
    <name type="scientific">Flavisolibacter tropicus</name>
    <dbReference type="NCBI Taxonomy" id="1492898"/>
    <lineage>
        <taxon>Bacteria</taxon>
        <taxon>Pseudomonadati</taxon>
        <taxon>Bacteroidota</taxon>
        <taxon>Chitinophagia</taxon>
        <taxon>Chitinophagales</taxon>
        <taxon>Chitinophagaceae</taxon>
        <taxon>Flavisolibacter</taxon>
    </lineage>
</organism>
<dbReference type="Proteomes" id="UP000077177">
    <property type="component" value="Chromosome"/>
</dbReference>
<proteinExistence type="predicted"/>
<sequence>MDEAKIQFSVAEMELMNNAEVILTKNRALQKIRLLLEGVQQEMEHRVYQDSIYSSSQLFQVPAKISKGENYQGLPYQVLDYPRYFDSVNIFAIRTLFWWGNTFSSTLHLSGDQKVAFLPAIEQGYALLKEQQYSIGLNEDPWQHHFEEDNYKPIAQLDEDSFIHYCRQYDHLKIAKQWPLWDAHFVNEDLVESWRLFLKLCFP</sequence>
<dbReference type="STRING" id="1492898.SY85_11175"/>
<name>A0A172TV32_9BACT</name>